<dbReference type="PANTHER" id="PTHR24186">
    <property type="entry name" value="PROTEIN PHOSPHATASE 1 REGULATORY SUBUNIT"/>
    <property type="match status" value="1"/>
</dbReference>
<evidence type="ECO:0000256" key="8">
    <source>
        <dbReference type="SAM" id="Phobius"/>
    </source>
</evidence>
<feature type="transmembrane region" description="Helical" evidence="8">
    <location>
        <begin position="321"/>
        <end position="340"/>
    </location>
</feature>
<feature type="repeat" description="ANK" evidence="7">
    <location>
        <begin position="77"/>
        <end position="113"/>
    </location>
</feature>
<dbReference type="Gene3D" id="1.25.40.20">
    <property type="entry name" value="Ankyrin repeat-containing domain"/>
    <property type="match status" value="2"/>
</dbReference>
<dbReference type="Proteomes" id="UP001370490">
    <property type="component" value="Unassembled WGS sequence"/>
</dbReference>
<dbReference type="EMBL" id="JBAMMX010000025">
    <property type="protein sequence ID" value="KAK6915384.1"/>
    <property type="molecule type" value="Genomic_DNA"/>
</dbReference>
<feature type="repeat" description="ANK" evidence="7">
    <location>
        <begin position="183"/>
        <end position="215"/>
    </location>
</feature>
<keyword evidence="6 8" id="KW-0472">Membrane</keyword>
<feature type="repeat" description="ANK" evidence="7">
    <location>
        <begin position="115"/>
        <end position="142"/>
    </location>
</feature>
<evidence type="ECO:0000313" key="10">
    <source>
        <dbReference type="EMBL" id="KAK6915384.1"/>
    </source>
</evidence>
<dbReference type="Pfam" id="PF12796">
    <property type="entry name" value="Ank_2"/>
    <property type="match status" value="2"/>
</dbReference>
<evidence type="ECO:0000256" key="6">
    <source>
        <dbReference type="ARBA" id="ARBA00023136"/>
    </source>
</evidence>
<evidence type="ECO:0000256" key="1">
    <source>
        <dbReference type="ARBA" id="ARBA00004141"/>
    </source>
</evidence>
<feature type="transmembrane region" description="Helical" evidence="8">
    <location>
        <begin position="360"/>
        <end position="384"/>
    </location>
</feature>
<name>A0AAN8UJV0_9MAGN</name>
<dbReference type="InterPro" id="IPR002110">
    <property type="entry name" value="Ankyrin_rpt"/>
</dbReference>
<feature type="transmembrane region" description="Helical" evidence="8">
    <location>
        <begin position="396"/>
        <end position="423"/>
    </location>
</feature>
<feature type="repeat" description="ANK" evidence="7">
    <location>
        <begin position="219"/>
        <end position="239"/>
    </location>
</feature>
<dbReference type="PROSITE" id="PS50297">
    <property type="entry name" value="ANK_REP_REGION"/>
    <property type="match status" value="4"/>
</dbReference>
<keyword evidence="4 8" id="KW-1133">Transmembrane helix</keyword>
<keyword evidence="3" id="KW-0677">Repeat</keyword>
<dbReference type="PANTHER" id="PTHR24186:SF50">
    <property type="entry name" value="ANKYRIN REPEAT-CONTAINING PROTEIN ITN1-LIKE ISOFORM X1"/>
    <property type="match status" value="1"/>
</dbReference>
<comment type="subcellular location">
    <subcellularLocation>
        <location evidence="1">Membrane</location>
        <topology evidence="1">Multi-pass membrane protein</topology>
    </subcellularLocation>
</comment>
<dbReference type="GO" id="GO:0005886">
    <property type="term" value="C:plasma membrane"/>
    <property type="evidence" value="ECO:0007669"/>
    <property type="project" value="TreeGrafter"/>
</dbReference>
<dbReference type="SMART" id="SM00248">
    <property type="entry name" value="ANK"/>
    <property type="match status" value="6"/>
</dbReference>
<dbReference type="InterPro" id="IPR026961">
    <property type="entry name" value="PGG_dom"/>
</dbReference>
<dbReference type="InterPro" id="IPR036770">
    <property type="entry name" value="Ankyrin_rpt-contain_sf"/>
</dbReference>
<dbReference type="Pfam" id="PF13962">
    <property type="entry name" value="PGG"/>
    <property type="match status" value="1"/>
</dbReference>
<evidence type="ECO:0000256" key="5">
    <source>
        <dbReference type="ARBA" id="ARBA00023043"/>
    </source>
</evidence>
<evidence type="ECO:0000256" key="7">
    <source>
        <dbReference type="PROSITE-ProRule" id="PRU00023"/>
    </source>
</evidence>
<reference evidence="10 11" key="1">
    <citation type="submission" date="2023-12" db="EMBL/GenBank/DDBJ databases">
        <title>A high-quality genome assembly for Dillenia turbinata (Dilleniales).</title>
        <authorList>
            <person name="Chanderbali A."/>
        </authorList>
    </citation>
    <scope>NUCLEOTIDE SEQUENCE [LARGE SCALE GENOMIC DNA]</scope>
    <source>
        <strain evidence="10">LSX21</strain>
        <tissue evidence="10">Leaf</tissue>
    </source>
</reference>
<keyword evidence="2 8" id="KW-0812">Transmembrane</keyword>
<protein>
    <submittedName>
        <fullName evidence="10">Ankyrin repeat</fullName>
    </submittedName>
</protein>
<evidence type="ECO:0000256" key="4">
    <source>
        <dbReference type="ARBA" id="ARBA00022989"/>
    </source>
</evidence>
<gene>
    <name evidence="10" type="ORF">RJ641_020501</name>
</gene>
<keyword evidence="5 7" id="KW-0040">ANK repeat</keyword>
<proteinExistence type="predicted"/>
<accession>A0AAN8UJV0</accession>
<dbReference type="PROSITE" id="PS50088">
    <property type="entry name" value="ANK_REPEAT"/>
    <property type="match status" value="5"/>
</dbReference>
<feature type="repeat" description="ANK" evidence="7">
    <location>
        <begin position="149"/>
        <end position="171"/>
    </location>
</feature>
<feature type="transmembrane region" description="Helical" evidence="8">
    <location>
        <begin position="429"/>
        <end position="450"/>
    </location>
</feature>
<feature type="domain" description="PGG" evidence="9">
    <location>
        <begin position="320"/>
        <end position="421"/>
    </location>
</feature>
<dbReference type="AlphaFoldDB" id="A0AAN8UJV0"/>
<evidence type="ECO:0000256" key="2">
    <source>
        <dbReference type="ARBA" id="ARBA00022692"/>
    </source>
</evidence>
<sequence>MVMRVNKDNETVLDVALRHRRSCVGRLLVQLCPELLVRVGEYGETESALFLAVQGHLRDVVLLILETSPTCAFRGFSGMTALHAAVINSREEEEEGIVKILIERRPNMAKEVDSLGRTPLHYAALKGDHDTVQLILRTDASVAYILDKDGLSALHLAALSGHVDIMERLVQSCACIWELRDENGRNALHVAAIAGRAKIVKSILQMPKLVGLLNERDREGNTPLHLAAASKEYAIITILARDKRVDKYAVNKDFHTAYDKYLLTGNEISLRDAKARFLLVGPGLLRYQQRAGVYIEGKLKQPKSEAKTGQATDSVKRFPDFHVVIATLIATVTFAAAITLPGGLKPDPPVQGLANFVHKAAFRVFVIADSLSFLLSSTAIGLEFYAAVHYARRPGLVLLTLNLTAVAIVGMGIAFACALHVVLVRSMPLVLSVYVIGTLLFCFVHLYSYVDPRRKFPFSHFRNFLFRWGVL</sequence>
<dbReference type="SUPFAM" id="SSF48403">
    <property type="entry name" value="Ankyrin repeat"/>
    <property type="match status" value="1"/>
</dbReference>
<organism evidence="10 11">
    <name type="scientific">Dillenia turbinata</name>
    <dbReference type="NCBI Taxonomy" id="194707"/>
    <lineage>
        <taxon>Eukaryota</taxon>
        <taxon>Viridiplantae</taxon>
        <taxon>Streptophyta</taxon>
        <taxon>Embryophyta</taxon>
        <taxon>Tracheophyta</taxon>
        <taxon>Spermatophyta</taxon>
        <taxon>Magnoliopsida</taxon>
        <taxon>eudicotyledons</taxon>
        <taxon>Gunneridae</taxon>
        <taxon>Pentapetalae</taxon>
        <taxon>Dilleniales</taxon>
        <taxon>Dilleniaceae</taxon>
        <taxon>Dillenia</taxon>
    </lineage>
</organism>
<evidence type="ECO:0000256" key="3">
    <source>
        <dbReference type="ARBA" id="ARBA00022737"/>
    </source>
</evidence>
<comment type="caution">
    <text evidence="10">The sequence shown here is derived from an EMBL/GenBank/DDBJ whole genome shotgun (WGS) entry which is preliminary data.</text>
</comment>
<evidence type="ECO:0000313" key="11">
    <source>
        <dbReference type="Proteomes" id="UP001370490"/>
    </source>
</evidence>
<evidence type="ECO:0000259" key="9">
    <source>
        <dbReference type="Pfam" id="PF13962"/>
    </source>
</evidence>
<keyword evidence="11" id="KW-1185">Reference proteome</keyword>